<dbReference type="Gene3D" id="3.40.50.300">
    <property type="entry name" value="P-loop containing nucleotide triphosphate hydrolases"/>
    <property type="match status" value="2"/>
</dbReference>
<dbReference type="InterPro" id="IPR021835">
    <property type="entry name" value="DUF3427"/>
</dbReference>
<name>A0A5S4GRK2_9ACTN</name>
<dbReference type="SMART" id="SM00487">
    <property type="entry name" value="DEXDc"/>
    <property type="match status" value="1"/>
</dbReference>
<evidence type="ECO:0000259" key="3">
    <source>
        <dbReference type="PROSITE" id="PS51194"/>
    </source>
</evidence>
<dbReference type="Pfam" id="PF00271">
    <property type="entry name" value="Helicase_C"/>
    <property type="match status" value="1"/>
</dbReference>
<evidence type="ECO:0000256" key="1">
    <source>
        <dbReference type="SAM" id="MobiDB-lite"/>
    </source>
</evidence>
<accession>A0A5S4GRK2</accession>
<dbReference type="Pfam" id="PF04851">
    <property type="entry name" value="ResIII"/>
    <property type="match status" value="1"/>
</dbReference>
<dbReference type="SMART" id="SM00490">
    <property type="entry name" value="HELICc"/>
    <property type="match status" value="1"/>
</dbReference>
<dbReference type="PROSITE" id="PS51192">
    <property type="entry name" value="HELICASE_ATP_BIND_1"/>
    <property type="match status" value="1"/>
</dbReference>
<gene>
    <name evidence="4" type="ORF">ETD85_13390</name>
</gene>
<dbReference type="InterPro" id="IPR001650">
    <property type="entry name" value="Helicase_C-like"/>
</dbReference>
<dbReference type="Gene3D" id="3.30.870.10">
    <property type="entry name" value="Endonuclease Chain A"/>
    <property type="match status" value="1"/>
</dbReference>
<dbReference type="SUPFAM" id="SSF52540">
    <property type="entry name" value="P-loop containing nucleoside triphosphate hydrolases"/>
    <property type="match status" value="1"/>
</dbReference>
<dbReference type="InterPro" id="IPR014001">
    <property type="entry name" value="Helicase_ATP-bd"/>
</dbReference>
<dbReference type="SUPFAM" id="SSF56024">
    <property type="entry name" value="Phospholipase D/nuclease"/>
    <property type="match status" value="1"/>
</dbReference>
<dbReference type="Pfam" id="PF13091">
    <property type="entry name" value="PLDc_2"/>
    <property type="match status" value="1"/>
</dbReference>
<keyword evidence="5" id="KW-1185">Reference proteome</keyword>
<sequence>MSDLQPGVYQHLITREVDALLRAVSDRELIDRRSLDLADSHETLARHLAALTRRALRSVRGESDTVRLARQVEIVNRVADLIGELVPEAAAPEELVEAADELLGIARGRDEGGRVHFPARPVIPLTGSALLVNGRGQPEIGHELKRELASAGHVDLLCAFVKWNGVRVLAEAIEEFIRRGGRLRVVTTTYIGATDRLALDRLAAMGAEIRVSYDTRTTRLHAKAWLFHRGNGLSTAYVGSSNLSRTALSHGLEWNVRLAQAEQPHLIDTFAATFDDYWGDPSFEPYDPARDAERLDRALSAERTGGRPVVLDFAHMDVRPYSYQREILDELDAERQIHDRWHNLVVMATGTGKTVVAALDYRRLRAAGQAESVLFVAHRKEILRQSLLTFRQVLRDETFGELYVDGTRPEQWRHVFASIQTLHHNPLQAPNRFDMVIVDEFHHAEATTYRSLLAGVRPQVLLGLTATPERADGQDIKHWFDGRIAAELRLWEALERGLLAPFQYFGVHDGTDLRQIGWRRGQGYDVGQLSNVYTGNDRRAAVVLETLHRKIGDVGRMRALGFCVSIEHARFMADRFTRAGLPSVAVTAHSLRDERDQALRDLRDRKINAVFTVDLFNEGVDVPEIDTVLFLRPTDSATVFLQQLGRGLRLADDKPCLTVLDFVGHQHKQFRFDRRYRALTGASRTGIAREIEQGFPTLPAGCVIDLDRDVRRLVLDNVRQALSLNWRDLARELRDLGDVDLSTFLRETALDVEDLYRRRQGWASLRHAAGLDAAPADEALGRAFGRMLHIDDVERLTFLTDVLSGRVPRSPRELRLLAMLDAMLWGGTEPVSGMEARLARLTGARAAELGELADVLRSGLRHVASPLDPVVPLHVHARYSKNEVLAAFGIDRPAHMREGVKHVQEHRADLFFVTVDKSEDHYSPTTLYHDRAISGDLFQWESQSTLRSSAATARRYVTGESTVHLLATMSPSDGPGGSDPAASSDAVEGSALSPGSNRRHRSRPGCCAGTRPRRSPAGRGSRRPWRHRGSA</sequence>
<evidence type="ECO:0000313" key="4">
    <source>
        <dbReference type="EMBL" id="TMR35586.1"/>
    </source>
</evidence>
<dbReference type="GO" id="GO:0016887">
    <property type="term" value="F:ATP hydrolysis activity"/>
    <property type="evidence" value="ECO:0007669"/>
    <property type="project" value="TreeGrafter"/>
</dbReference>
<dbReference type="GO" id="GO:0003677">
    <property type="term" value="F:DNA binding"/>
    <property type="evidence" value="ECO:0007669"/>
    <property type="project" value="InterPro"/>
</dbReference>
<dbReference type="InterPro" id="IPR027417">
    <property type="entry name" value="P-loop_NTPase"/>
</dbReference>
<dbReference type="AlphaFoldDB" id="A0A5S4GRK2"/>
<protein>
    <submittedName>
        <fullName evidence="4">DUF3427 domain-containing protein</fullName>
    </submittedName>
</protein>
<dbReference type="PANTHER" id="PTHR47962:SF7">
    <property type="entry name" value="MITOCHONDRIAL ATP-DEPENDENT HELICASE IRC3-RELATED"/>
    <property type="match status" value="1"/>
</dbReference>
<dbReference type="CDD" id="cd18032">
    <property type="entry name" value="DEXHc_RE_I_III_res"/>
    <property type="match status" value="1"/>
</dbReference>
<feature type="region of interest" description="Disordered" evidence="1">
    <location>
        <begin position="967"/>
        <end position="1031"/>
    </location>
</feature>
<evidence type="ECO:0000259" key="2">
    <source>
        <dbReference type="PROSITE" id="PS51192"/>
    </source>
</evidence>
<dbReference type="Pfam" id="PF11907">
    <property type="entry name" value="DUF3427"/>
    <property type="match status" value="1"/>
</dbReference>
<dbReference type="EMBL" id="VCKX01000032">
    <property type="protein sequence ID" value="TMR35586.1"/>
    <property type="molecule type" value="Genomic_DNA"/>
</dbReference>
<feature type="compositionally biased region" description="Basic residues" evidence="1">
    <location>
        <begin position="1011"/>
        <end position="1031"/>
    </location>
</feature>
<dbReference type="GO" id="GO:0005524">
    <property type="term" value="F:ATP binding"/>
    <property type="evidence" value="ECO:0007669"/>
    <property type="project" value="InterPro"/>
</dbReference>
<dbReference type="CDD" id="cd18799">
    <property type="entry name" value="SF2_C_EcoAI-like"/>
    <property type="match status" value="1"/>
</dbReference>
<proteinExistence type="predicted"/>
<dbReference type="InterPro" id="IPR006935">
    <property type="entry name" value="Helicase/UvrB_N"/>
</dbReference>
<feature type="domain" description="Helicase C-terminal" evidence="3">
    <location>
        <begin position="546"/>
        <end position="699"/>
    </location>
</feature>
<organism evidence="4 5">
    <name type="scientific">Nonomuraea zeae</name>
    <dbReference type="NCBI Taxonomy" id="1642303"/>
    <lineage>
        <taxon>Bacteria</taxon>
        <taxon>Bacillati</taxon>
        <taxon>Actinomycetota</taxon>
        <taxon>Actinomycetes</taxon>
        <taxon>Streptosporangiales</taxon>
        <taxon>Streptosporangiaceae</taxon>
        <taxon>Nonomuraea</taxon>
    </lineage>
</organism>
<dbReference type="PANTHER" id="PTHR47962">
    <property type="entry name" value="ATP-DEPENDENT HELICASE LHR-RELATED-RELATED"/>
    <property type="match status" value="1"/>
</dbReference>
<dbReference type="InterPro" id="IPR025202">
    <property type="entry name" value="PLD-like_dom"/>
</dbReference>
<reference evidence="4 5" key="1">
    <citation type="submission" date="2019-05" db="EMBL/GenBank/DDBJ databases">
        <title>Draft genome sequence of Nonomuraea zeae DSM 100528.</title>
        <authorList>
            <person name="Saricaoglu S."/>
            <person name="Isik K."/>
        </authorList>
    </citation>
    <scope>NUCLEOTIDE SEQUENCE [LARGE SCALE GENOMIC DNA]</scope>
    <source>
        <strain evidence="4 5">DSM 100528</strain>
    </source>
</reference>
<dbReference type="PROSITE" id="PS51194">
    <property type="entry name" value="HELICASE_CTER"/>
    <property type="match status" value="1"/>
</dbReference>
<comment type="caution">
    <text evidence="4">The sequence shown here is derived from an EMBL/GenBank/DDBJ whole genome shotgun (WGS) entry which is preliminary data.</text>
</comment>
<evidence type="ECO:0000313" key="5">
    <source>
        <dbReference type="Proteomes" id="UP000306628"/>
    </source>
</evidence>
<dbReference type="OrthoDB" id="9776021at2"/>
<dbReference type="InterPro" id="IPR052511">
    <property type="entry name" value="ATP-dep_Helicase"/>
</dbReference>
<dbReference type="Proteomes" id="UP000306628">
    <property type="component" value="Unassembled WGS sequence"/>
</dbReference>
<feature type="domain" description="Helicase ATP-binding" evidence="2">
    <location>
        <begin position="334"/>
        <end position="486"/>
    </location>
</feature>